<keyword evidence="2" id="KW-1185">Reference proteome</keyword>
<evidence type="ECO:0000313" key="1">
    <source>
        <dbReference type="EMBL" id="KAK6732811.1"/>
    </source>
</evidence>
<dbReference type="Proteomes" id="UP001303046">
    <property type="component" value="Unassembled WGS sequence"/>
</dbReference>
<organism evidence="1 2">
    <name type="scientific">Necator americanus</name>
    <name type="common">Human hookworm</name>
    <dbReference type="NCBI Taxonomy" id="51031"/>
    <lineage>
        <taxon>Eukaryota</taxon>
        <taxon>Metazoa</taxon>
        <taxon>Ecdysozoa</taxon>
        <taxon>Nematoda</taxon>
        <taxon>Chromadorea</taxon>
        <taxon>Rhabditida</taxon>
        <taxon>Rhabditina</taxon>
        <taxon>Rhabditomorpha</taxon>
        <taxon>Strongyloidea</taxon>
        <taxon>Ancylostomatidae</taxon>
        <taxon>Bunostominae</taxon>
        <taxon>Necator</taxon>
    </lineage>
</organism>
<comment type="caution">
    <text evidence="1">The sequence shown here is derived from an EMBL/GenBank/DDBJ whole genome shotgun (WGS) entry which is preliminary data.</text>
</comment>
<name>A0ABR1C473_NECAM</name>
<gene>
    <name evidence="1" type="primary">Necator_chrII.g4698</name>
    <name evidence="1" type="ORF">RB195_016906</name>
</gene>
<dbReference type="EMBL" id="JAVFWL010000002">
    <property type="protein sequence ID" value="KAK6732811.1"/>
    <property type="molecule type" value="Genomic_DNA"/>
</dbReference>
<reference evidence="1 2" key="1">
    <citation type="submission" date="2023-08" db="EMBL/GenBank/DDBJ databases">
        <title>A Necator americanus chromosomal reference genome.</title>
        <authorList>
            <person name="Ilik V."/>
            <person name="Petrzelkova K.J."/>
            <person name="Pardy F."/>
            <person name="Fuh T."/>
            <person name="Niatou-Singa F.S."/>
            <person name="Gouil Q."/>
            <person name="Baker L."/>
            <person name="Ritchie M.E."/>
            <person name="Jex A.R."/>
            <person name="Gazzola D."/>
            <person name="Li H."/>
            <person name="Toshio Fujiwara R."/>
            <person name="Zhan B."/>
            <person name="Aroian R.V."/>
            <person name="Pafco B."/>
            <person name="Schwarz E.M."/>
        </authorList>
    </citation>
    <scope>NUCLEOTIDE SEQUENCE [LARGE SCALE GENOMIC DNA]</scope>
    <source>
        <strain evidence="1 2">Aroian</strain>
        <tissue evidence="1">Whole animal</tissue>
    </source>
</reference>
<accession>A0ABR1C473</accession>
<sequence>MISCRRFGRRRVALDDALSAVCILAFRNRSESRARVLRMWEVVEREAPLVEAAEPAVDEEEQLAAESVDTCLFVQRPAGGQLASHHLNMKIISR</sequence>
<proteinExistence type="predicted"/>
<protein>
    <recommendedName>
        <fullName evidence="3">Ras-associating domain-containing protein</fullName>
    </recommendedName>
</protein>
<evidence type="ECO:0000313" key="2">
    <source>
        <dbReference type="Proteomes" id="UP001303046"/>
    </source>
</evidence>
<evidence type="ECO:0008006" key="3">
    <source>
        <dbReference type="Google" id="ProtNLM"/>
    </source>
</evidence>